<evidence type="ECO:0000256" key="4">
    <source>
        <dbReference type="ARBA" id="ARBA00022801"/>
    </source>
</evidence>
<dbReference type="HAMAP" id="MF_00337">
    <property type="entry name" value="Exonuc_7_S"/>
    <property type="match status" value="1"/>
</dbReference>
<keyword evidence="4 6" id="KW-0378">Hydrolase</keyword>
<comment type="similarity">
    <text evidence="1 6">Belongs to the XseB family.</text>
</comment>
<comment type="catalytic activity">
    <reaction evidence="6">
        <text>Exonucleolytic cleavage in either 5'- to 3'- or 3'- to 5'-direction to yield nucleoside 5'-phosphates.</text>
        <dbReference type="EC" id="3.1.11.6"/>
    </reaction>
</comment>
<evidence type="ECO:0000313" key="10">
    <source>
        <dbReference type="Proteomes" id="UP000250928"/>
    </source>
</evidence>
<protein>
    <recommendedName>
        <fullName evidence="6">Exodeoxyribonuclease 7 small subunit</fullName>
        <ecNumber evidence="6">3.1.11.6</ecNumber>
    </recommendedName>
    <alternativeName>
        <fullName evidence="6">Exodeoxyribonuclease VII small subunit</fullName>
        <shortName evidence="6">Exonuclease VII small subunit</shortName>
    </alternativeName>
</protein>
<name>A0A657PZD4_9GAMM</name>
<dbReference type="NCBIfam" id="NF002140">
    <property type="entry name" value="PRK00977.1-4"/>
    <property type="match status" value="1"/>
</dbReference>
<dbReference type="Pfam" id="PF02609">
    <property type="entry name" value="Exonuc_VII_S"/>
    <property type="match status" value="1"/>
</dbReference>
<evidence type="ECO:0000313" key="9">
    <source>
        <dbReference type="Proteomes" id="UP000243361"/>
    </source>
</evidence>
<evidence type="ECO:0000256" key="2">
    <source>
        <dbReference type="ARBA" id="ARBA00022490"/>
    </source>
</evidence>
<comment type="function">
    <text evidence="6">Bidirectionally degrades single-stranded DNA into large acid-insoluble oligonucleotides, which are then degraded further into small acid-soluble oligonucleotides.</text>
</comment>
<reference evidence="7 9" key="1">
    <citation type="submission" date="2017-02" db="EMBL/GenBank/DDBJ databases">
        <title>Novel co-symbiosis in the unique lucinid bivalve Phacoides pectinatus.</title>
        <authorList>
            <person name="Lim S.J."/>
            <person name="Davis B.G."/>
            <person name="Gill D.E."/>
            <person name="Engel A.S."/>
            <person name="Anderson L.C."/>
            <person name="Campbell B.J."/>
        </authorList>
    </citation>
    <scope>NUCLEOTIDE SEQUENCE [LARGE SCALE GENOMIC DNA]</scope>
    <source>
        <strain evidence="7">LUC13016_P6</strain>
    </source>
</reference>
<gene>
    <name evidence="6" type="primary">xseB</name>
    <name evidence="7" type="ORF">B0D84_02035</name>
    <name evidence="8" type="ORF">C3L24_05815</name>
</gene>
<comment type="caution">
    <text evidence="8">The sequence shown here is derived from an EMBL/GenBank/DDBJ whole genome shotgun (WGS) entry which is preliminary data.</text>
</comment>
<dbReference type="PIRSF" id="PIRSF006488">
    <property type="entry name" value="Exonuc_VII_S"/>
    <property type="match status" value="1"/>
</dbReference>
<evidence type="ECO:0000256" key="6">
    <source>
        <dbReference type="HAMAP-Rule" id="MF_00337"/>
    </source>
</evidence>
<dbReference type="EMBL" id="PQCO01000177">
    <property type="protein sequence ID" value="PUE02596.1"/>
    <property type="molecule type" value="Genomic_DNA"/>
</dbReference>
<dbReference type="NCBIfam" id="TIGR01280">
    <property type="entry name" value="xseB"/>
    <property type="match status" value="1"/>
</dbReference>
<dbReference type="GO" id="GO:0008855">
    <property type="term" value="F:exodeoxyribonuclease VII activity"/>
    <property type="evidence" value="ECO:0007669"/>
    <property type="project" value="UniProtKB-UniRule"/>
</dbReference>
<sequence>MPKKKATEPSFEEALAELEALVDELEQGDLTLESSLRHFERGVELTRTCQQALLEAEQKIQILSAPGAEAPLEPFDHER</sequence>
<dbReference type="PANTHER" id="PTHR34137">
    <property type="entry name" value="EXODEOXYRIBONUCLEASE 7 SMALL SUBUNIT"/>
    <property type="match status" value="1"/>
</dbReference>
<dbReference type="GO" id="GO:0006308">
    <property type="term" value="P:DNA catabolic process"/>
    <property type="evidence" value="ECO:0007669"/>
    <property type="project" value="UniProtKB-UniRule"/>
</dbReference>
<dbReference type="EMBL" id="MUIE01000148">
    <property type="protein sequence ID" value="OQX35849.1"/>
    <property type="molecule type" value="Genomic_DNA"/>
</dbReference>
<dbReference type="EC" id="3.1.11.6" evidence="6"/>
<dbReference type="InterPro" id="IPR037004">
    <property type="entry name" value="Exonuc_VII_ssu_sf"/>
</dbReference>
<accession>A0A657PZD4</accession>
<keyword evidence="3 6" id="KW-0540">Nuclease</keyword>
<keyword evidence="5 6" id="KW-0269">Exonuclease</keyword>
<evidence type="ECO:0000313" key="7">
    <source>
        <dbReference type="EMBL" id="OQX35849.1"/>
    </source>
</evidence>
<dbReference type="InterPro" id="IPR003761">
    <property type="entry name" value="Exonuc_VII_S"/>
</dbReference>
<evidence type="ECO:0000256" key="3">
    <source>
        <dbReference type="ARBA" id="ARBA00022722"/>
    </source>
</evidence>
<dbReference type="NCBIfam" id="NF002137">
    <property type="entry name" value="PRK00977.1-1"/>
    <property type="match status" value="1"/>
</dbReference>
<dbReference type="PANTHER" id="PTHR34137:SF1">
    <property type="entry name" value="EXODEOXYRIBONUCLEASE 7 SMALL SUBUNIT"/>
    <property type="match status" value="1"/>
</dbReference>
<reference evidence="8 10" key="2">
    <citation type="submission" date="2018-01" db="EMBL/GenBank/DDBJ databases">
        <title>Novel co-symbiosis in the lucinid bivalve Phacoides pectinatus.</title>
        <authorList>
            <person name="Lim S.J."/>
            <person name="Davis B.G."/>
            <person name="Gill D.E."/>
            <person name="Engel A.S."/>
            <person name="Anderson L.C."/>
            <person name="Campbell B.J."/>
        </authorList>
    </citation>
    <scope>NUCLEOTIDE SEQUENCE [LARGE SCALE GENOMIC DNA]</scope>
    <source>
        <strain evidence="8">N3_P5</strain>
    </source>
</reference>
<dbReference type="Proteomes" id="UP000250928">
    <property type="component" value="Unassembled WGS sequence"/>
</dbReference>
<dbReference type="GO" id="GO:0005829">
    <property type="term" value="C:cytosol"/>
    <property type="evidence" value="ECO:0007669"/>
    <property type="project" value="TreeGrafter"/>
</dbReference>
<dbReference type="GO" id="GO:0009318">
    <property type="term" value="C:exodeoxyribonuclease VII complex"/>
    <property type="evidence" value="ECO:0007669"/>
    <property type="project" value="UniProtKB-UniRule"/>
</dbReference>
<dbReference type="Gene3D" id="1.10.287.1040">
    <property type="entry name" value="Exonuclease VII, small subunit"/>
    <property type="match status" value="1"/>
</dbReference>
<dbReference type="SUPFAM" id="SSF116842">
    <property type="entry name" value="XseB-like"/>
    <property type="match status" value="1"/>
</dbReference>
<evidence type="ECO:0000256" key="1">
    <source>
        <dbReference type="ARBA" id="ARBA00009998"/>
    </source>
</evidence>
<comment type="subcellular location">
    <subcellularLocation>
        <location evidence="6">Cytoplasm</location>
    </subcellularLocation>
</comment>
<keyword evidence="9" id="KW-1185">Reference proteome</keyword>
<organism evidence="8 10">
    <name type="scientific">Candidatus Sedimenticola endophacoides</name>
    <dbReference type="NCBI Taxonomy" id="2548426"/>
    <lineage>
        <taxon>Bacteria</taxon>
        <taxon>Pseudomonadati</taxon>
        <taxon>Pseudomonadota</taxon>
        <taxon>Gammaproteobacteria</taxon>
        <taxon>Chromatiales</taxon>
        <taxon>Sedimenticolaceae</taxon>
        <taxon>Sedimenticola</taxon>
    </lineage>
</organism>
<dbReference type="Proteomes" id="UP000243361">
    <property type="component" value="Unassembled WGS sequence"/>
</dbReference>
<evidence type="ECO:0000256" key="5">
    <source>
        <dbReference type="ARBA" id="ARBA00022839"/>
    </source>
</evidence>
<dbReference type="AlphaFoldDB" id="A0A657PZD4"/>
<evidence type="ECO:0000313" key="8">
    <source>
        <dbReference type="EMBL" id="PUE02596.1"/>
    </source>
</evidence>
<proteinExistence type="inferred from homology"/>
<comment type="subunit">
    <text evidence="6">Heterooligomer composed of large and small subunits.</text>
</comment>
<keyword evidence="2 6" id="KW-0963">Cytoplasm</keyword>